<keyword evidence="1" id="KW-0812">Transmembrane</keyword>
<evidence type="ECO:0000313" key="3">
    <source>
        <dbReference type="Proteomes" id="UP001237642"/>
    </source>
</evidence>
<dbReference type="EMBL" id="JAUIZM010000007">
    <property type="protein sequence ID" value="KAK1376585.1"/>
    <property type="molecule type" value="Genomic_DNA"/>
</dbReference>
<keyword evidence="1" id="KW-0472">Membrane</keyword>
<dbReference type="Proteomes" id="UP001237642">
    <property type="component" value="Unassembled WGS sequence"/>
</dbReference>
<gene>
    <name evidence="2" type="ORF">POM88_032778</name>
</gene>
<feature type="transmembrane region" description="Helical" evidence="1">
    <location>
        <begin position="42"/>
        <end position="66"/>
    </location>
</feature>
<proteinExistence type="predicted"/>
<reference evidence="2" key="2">
    <citation type="submission" date="2023-05" db="EMBL/GenBank/DDBJ databases">
        <authorList>
            <person name="Schelkunov M.I."/>
        </authorList>
    </citation>
    <scope>NUCLEOTIDE SEQUENCE</scope>
    <source>
        <strain evidence="2">Hsosn_3</strain>
        <tissue evidence="2">Leaf</tissue>
    </source>
</reference>
<dbReference type="AlphaFoldDB" id="A0AAD8I2W1"/>
<protein>
    <submittedName>
        <fullName evidence="2">Uncharacterized protein</fullName>
    </submittedName>
</protein>
<evidence type="ECO:0000256" key="1">
    <source>
        <dbReference type="SAM" id="Phobius"/>
    </source>
</evidence>
<reference evidence="2" key="1">
    <citation type="submission" date="2023-02" db="EMBL/GenBank/DDBJ databases">
        <title>Genome of toxic invasive species Heracleum sosnowskyi carries increased number of genes despite the absence of recent whole-genome duplications.</title>
        <authorList>
            <person name="Schelkunov M."/>
            <person name="Shtratnikova V."/>
            <person name="Makarenko M."/>
            <person name="Klepikova A."/>
            <person name="Omelchenko D."/>
            <person name="Novikova G."/>
            <person name="Obukhova E."/>
            <person name="Bogdanov V."/>
            <person name="Penin A."/>
            <person name="Logacheva M."/>
        </authorList>
    </citation>
    <scope>NUCLEOTIDE SEQUENCE</scope>
    <source>
        <strain evidence="2">Hsosn_3</strain>
        <tissue evidence="2">Leaf</tissue>
    </source>
</reference>
<evidence type="ECO:0000313" key="2">
    <source>
        <dbReference type="EMBL" id="KAK1376585.1"/>
    </source>
</evidence>
<sequence>MFSGTMIFEDHIRQLAMASMDIFTENVQLDARKVQEKKRKALLLLFINATIDPATISAMFFGTMLFEDHIRQLAMASMDIFTENVQLDGTKVQEKRRVRASSNLCDYATMDTLYGSSHYPVLRNSFSTYPFRELTHALSSKVDLGSSLKRKCWDMPLYTFSSIVVFKEKATGSSLPSSSEQVVPLNPPVVNDTIRTPYKYKGSN</sequence>
<name>A0AAD8I2W1_9APIA</name>
<accession>A0AAD8I2W1</accession>
<keyword evidence="3" id="KW-1185">Reference proteome</keyword>
<comment type="caution">
    <text evidence="2">The sequence shown here is derived from an EMBL/GenBank/DDBJ whole genome shotgun (WGS) entry which is preliminary data.</text>
</comment>
<organism evidence="2 3">
    <name type="scientific">Heracleum sosnowskyi</name>
    <dbReference type="NCBI Taxonomy" id="360622"/>
    <lineage>
        <taxon>Eukaryota</taxon>
        <taxon>Viridiplantae</taxon>
        <taxon>Streptophyta</taxon>
        <taxon>Embryophyta</taxon>
        <taxon>Tracheophyta</taxon>
        <taxon>Spermatophyta</taxon>
        <taxon>Magnoliopsida</taxon>
        <taxon>eudicotyledons</taxon>
        <taxon>Gunneridae</taxon>
        <taxon>Pentapetalae</taxon>
        <taxon>asterids</taxon>
        <taxon>campanulids</taxon>
        <taxon>Apiales</taxon>
        <taxon>Apiaceae</taxon>
        <taxon>Apioideae</taxon>
        <taxon>apioid superclade</taxon>
        <taxon>Tordylieae</taxon>
        <taxon>Tordyliinae</taxon>
        <taxon>Heracleum</taxon>
    </lineage>
</organism>
<keyword evidence="1" id="KW-1133">Transmembrane helix</keyword>